<sequence length="118" mass="12902">MPVRPFKAAVAGACASLLLFGQPVSAAGIGSSGLLPQGMETPSTVVDVTKSKLGAADEVPAEQQTEKLQAELTQEEMEQWKKVKEQLKQLECLTVLLIVILFIGYWALIYRVKLIFRV</sequence>
<reference evidence="3 4" key="1">
    <citation type="journal article" date="2007" name="Science">
        <title>The Chlamydomonas genome reveals the evolution of key animal and plant functions.</title>
        <authorList>
            <person name="Merchant S.S."/>
            <person name="Prochnik S.E."/>
            <person name="Vallon O."/>
            <person name="Harris E.H."/>
            <person name="Karpowicz S.J."/>
            <person name="Witman G.B."/>
            <person name="Terry A."/>
            <person name="Salamov A."/>
            <person name="Fritz-Laylin L.K."/>
            <person name="Marechal-Drouard L."/>
            <person name="Marshall W.F."/>
            <person name="Qu L.H."/>
            <person name="Nelson D.R."/>
            <person name="Sanderfoot A.A."/>
            <person name="Spalding M.H."/>
            <person name="Kapitonov V.V."/>
            <person name="Ren Q."/>
            <person name="Ferris P."/>
            <person name="Lindquist E."/>
            <person name="Shapiro H."/>
            <person name="Lucas S.M."/>
            <person name="Grimwood J."/>
            <person name="Schmutz J."/>
            <person name="Cardol P."/>
            <person name="Cerutti H."/>
            <person name="Chanfreau G."/>
            <person name="Chen C.L."/>
            <person name="Cognat V."/>
            <person name="Croft M.T."/>
            <person name="Dent R."/>
            <person name="Dutcher S."/>
            <person name="Fernandez E."/>
            <person name="Fukuzawa H."/>
            <person name="Gonzalez-Ballester D."/>
            <person name="Gonzalez-Halphen D."/>
            <person name="Hallmann A."/>
            <person name="Hanikenne M."/>
            <person name="Hippler M."/>
            <person name="Inwood W."/>
            <person name="Jabbari K."/>
            <person name="Kalanon M."/>
            <person name="Kuras R."/>
            <person name="Lefebvre P.A."/>
            <person name="Lemaire S.D."/>
            <person name="Lobanov A.V."/>
            <person name="Lohr M."/>
            <person name="Manuell A."/>
            <person name="Meier I."/>
            <person name="Mets L."/>
            <person name="Mittag M."/>
            <person name="Mittelmeier T."/>
            <person name="Moroney J.V."/>
            <person name="Moseley J."/>
            <person name="Napoli C."/>
            <person name="Nedelcu A.M."/>
            <person name="Niyogi K."/>
            <person name="Novoselov S.V."/>
            <person name="Paulsen I.T."/>
            <person name="Pazour G."/>
            <person name="Purton S."/>
            <person name="Ral J.P."/>
            <person name="Riano-Pachon D.M."/>
            <person name="Riekhof W."/>
            <person name="Rymarquis L."/>
            <person name="Schroda M."/>
            <person name="Stern D."/>
            <person name="Umen J."/>
            <person name="Willows R."/>
            <person name="Wilson N."/>
            <person name="Zimmer S.L."/>
            <person name="Allmer J."/>
            <person name="Balk J."/>
            <person name="Bisova K."/>
            <person name="Chen C.J."/>
            <person name="Elias M."/>
            <person name="Gendler K."/>
            <person name="Hauser C."/>
            <person name="Lamb M.R."/>
            <person name="Ledford H."/>
            <person name="Long J.C."/>
            <person name="Minagawa J."/>
            <person name="Page M.D."/>
            <person name="Pan J."/>
            <person name="Pootakham W."/>
            <person name="Roje S."/>
            <person name="Rose A."/>
            <person name="Stahlberg E."/>
            <person name="Terauchi A.M."/>
            <person name="Yang P."/>
            <person name="Ball S."/>
            <person name="Bowler C."/>
            <person name="Dieckmann C.L."/>
            <person name="Gladyshev V.N."/>
            <person name="Green P."/>
            <person name="Jorgensen R."/>
            <person name="Mayfield S."/>
            <person name="Mueller-Roeber B."/>
            <person name="Rajamani S."/>
            <person name="Sayre R.T."/>
            <person name="Brokstein P."/>
            <person name="Dubchak I."/>
            <person name="Goodstein D."/>
            <person name="Hornick L."/>
            <person name="Huang Y.W."/>
            <person name="Jhaveri J."/>
            <person name="Luo Y."/>
            <person name="Martinez D."/>
            <person name="Ngau W.C."/>
            <person name="Otillar B."/>
            <person name="Poliakov A."/>
            <person name="Porter A."/>
            <person name="Szajkowski L."/>
            <person name="Werner G."/>
            <person name="Zhou K."/>
            <person name="Grigoriev I.V."/>
            <person name="Rokhsar D.S."/>
            <person name="Grossman A.R."/>
        </authorList>
    </citation>
    <scope>NUCLEOTIDE SEQUENCE [LARGE SCALE GENOMIC DNA]</scope>
    <source>
        <strain evidence="4">CC-503</strain>
    </source>
</reference>
<dbReference type="AlphaFoldDB" id="A0A2K3CV34"/>
<proteinExistence type="predicted"/>
<dbReference type="Gramene" id="PNW72134">
    <property type="protein sequence ID" value="PNW72134"/>
    <property type="gene ID" value="CHLRE_16g681200v5"/>
</dbReference>
<feature type="signal peptide" evidence="2">
    <location>
        <begin position="1"/>
        <end position="26"/>
    </location>
</feature>
<evidence type="ECO:0000313" key="4">
    <source>
        <dbReference type="Proteomes" id="UP000006906"/>
    </source>
</evidence>
<keyword evidence="1" id="KW-0472">Membrane</keyword>
<accession>A0A2K3CV34</accession>
<dbReference type="RefSeq" id="XP_001692054.2">
    <property type="nucleotide sequence ID" value="XM_001692002.2"/>
</dbReference>
<evidence type="ECO:0000313" key="3">
    <source>
        <dbReference type="EMBL" id="PNW72134.1"/>
    </source>
</evidence>
<dbReference type="PaxDb" id="3055-EDP04544"/>
<keyword evidence="4" id="KW-1185">Reference proteome</keyword>
<keyword evidence="1" id="KW-0812">Transmembrane</keyword>
<dbReference type="Proteomes" id="UP000006906">
    <property type="component" value="Chromosome 16"/>
</dbReference>
<dbReference type="InParanoid" id="A0A2K3CV34"/>
<dbReference type="EMBL" id="CM008977">
    <property type="protein sequence ID" value="PNW72134.1"/>
    <property type="molecule type" value="Genomic_DNA"/>
</dbReference>
<evidence type="ECO:0000256" key="2">
    <source>
        <dbReference type="SAM" id="SignalP"/>
    </source>
</evidence>
<feature type="chain" id="PRO_5014317844" evidence="2">
    <location>
        <begin position="27"/>
        <end position="118"/>
    </location>
</feature>
<keyword evidence="2" id="KW-0732">Signal</keyword>
<dbReference type="GeneID" id="5717551"/>
<name>A0A2K3CV34_CHLRE</name>
<dbReference type="ExpressionAtlas" id="A0A2K3CV34">
    <property type="expression patterns" value="baseline"/>
</dbReference>
<evidence type="ECO:0000256" key="1">
    <source>
        <dbReference type="SAM" id="Phobius"/>
    </source>
</evidence>
<keyword evidence="1" id="KW-1133">Transmembrane helix</keyword>
<organism evidence="3 4">
    <name type="scientific">Chlamydomonas reinhardtii</name>
    <name type="common">Chlamydomonas smithii</name>
    <dbReference type="NCBI Taxonomy" id="3055"/>
    <lineage>
        <taxon>Eukaryota</taxon>
        <taxon>Viridiplantae</taxon>
        <taxon>Chlorophyta</taxon>
        <taxon>core chlorophytes</taxon>
        <taxon>Chlorophyceae</taxon>
        <taxon>CS clade</taxon>
        <taxon>Chlamydomonadales</taxon>
        <taxon>Chlamydomonadaceae</taxon>
        <taxon>Chlamydomonas</taxon>
    </lineage>
</organism>
<protein>
    <submittedName>
        <fullName evidence="3">Uncharacterized protein</fullName>
    </submittedName>
</protein>
<gene>
    <name evidence="3" type="ORF">CHLRE_16g681200v5</name>
</gene>
<feature type="transmembrane region" description="Helical" evidence="1">
    <location>
        <begin position="93"/>
        <end position="112"/>
    </location>
</feature>
<dbReference type="KEGG" id="cre:CHLRE_16g681200v5"/>